<feature type="domain" description="C2H2-type" evidence="9">
    <location>
        <begin position="520"/>
        <end position="547"/>
    </location>
</feature>
<dbReference type="FunFam" id="3.30.160.60:FF:000671">
    <property type="entry name" value="Zinc finger protein 26"/>
    <property type="match status" value="1"/>
</dbReference>
<dbReference type="Gene3D" id="3.30.160.60">
    <property type="entry name" value="Classic Zinc Finger"/>
    <property type="match status" value="8"/>
</dbReference>
<dbReference type="Pfam" id="PF00096">
    <property type="entry name" value="zf-C2H2"/>
    <property type="match status" value="7"/>
</dbReference>
<proteinExistence type="predicted"/>
<feature type="domain" description="C2H2-type" evidence="9">
    <location>
        <begin position="464"/>
        <end position="491"/>
    </location>
</feature>
<reference evidence="10" key="3">
    <citation type="submission" date="2025-09" db="UniProtKB">
        <authorList>
            <consortium name="Ensembl"/>
        </authorList>
    </citation>
    <scope>IDENTIFICATION</scope>
</reference>
<feature type="domain" description="C2H2-type" evidence="9">
    <location>
        <begin position="436"/>
        <end position="463"/>
    </location>
</feature>
<dbReference type="FunFam" id="3.30.160.60:FF:002343">
    <property type="entry name" value="Zinc finger protein 33A"/>
    <property type="match status" value="3"/>
</dbReference>
<organism evidence="10 11">
    <name type="scientific">Esox lucius</name>
    <name type="common">Northern pike</name>
    <dbReference type="NCBI Taxonomy" id="8010"/>
    <lineage>
        <taxon>Eukaryota</taxon>
        <taxon>Metazoa</taxon>
        <taxon>Chordata</taxon>
        <taxon>Craniata</taxon>
        <taxon>Vertebrata</taxon>
        <taxon>Euteleostomi</taxon>
        <taxon>Actinopterygii</taxon>
        <taxon>Neopterygii</taxon>
        <taxon>Teleostei</taxon>
        <taxon>Protacanthopterygii</taxon>
        <taxon>Esociformes</taxon>
        <taxon>Esocidae</taxon>
        <taxon>Esox</taxon>
    </lineage>
</organism>
<evidence type="ECO:0000256" key="2">
    <source>
        <dbReference type="ARBA" id="ARBA00022723"/>
    </source>
</evidence>
<dbReference type="Proteomes" id="UP000265140">
    <property type="component" value="Chromosome 22"/>
</dbReference>
<accession>A0AAY5K9Y8</accession>
<feature type="domain" description="C2H2-type" evidence="9">
    <location>
        <begin position="381"/>
        <end position="399"/>
    </location>
</feature>
<dbReference type="PANTHER" id="PTHR23234:SF8">
    <property type="entry name" value="C2H2-TYPE DOMAIN-CONTAINING PROTEIN"/>
    <property type="match status" value="1"/>
</dbReference>
<feature type="compositionally biased region" description="Pro residues" evidence="8">
    <location>
        <begin position="349"/>
        <end position="367"/>
    </location>
</feature>
<keyword evidence="5" id="KW-0862">Zinc</keyword>
<evidence type="ECO:0000256" key="1">
    <source>
        <dbReference type="ARBA" id="ARBA00004123"/>
    </source>
</evidence>
<protein>
    <recommendedName>
        <fullName evidence="9">C2H2-type domain-containing protein</fullName>
    </recommendedName>
</protein>
<keyword evidence="11" id="KW-1185">Reference proteome</keyword>
<evidence type="ECO:0000256" key="7">
    <source>
        <dbReference type="PROSITE-ProRule" id="PRU00042"/>
    </source>
</evidence>
<evidence type="ECO:0000256" key="4">
    <source>
        <dbReference type="ARBA" id="ARBA00022771"/>
    </source>
</evidence>
<dbReference type="PROSITE" id="PS00028">
    <property type="entry name" value="ZINC_FINGER_C2H2_1"/>
    <property type="match status" value="8"/>
</dbReference>
<evidence type="ECO:0000313" key="10">
    <source>
        <dbReference type="Ensembl" id="ENSELUP00000085863.1"/>
    </source>
</evidence>
<keyword evidence="4 7" id="KW-0863">Zinc-finger</keyword>
<dbReference type="FunFam" id="3.30.160.60:FF:000478">
    <property type="entry name" value="Zinc finger protein 133"/>
    <property type="match status" value="2"/>
</dbReference>
<dbReference type="Ensembl" id="ENSELUT00000098081.1">
    <property type="protein sequence ID" value="ENSELUP00000085863.1"/>
    <property type="gene ID" value="ENSELUG00000035024.1"/>
</dbReference>
<feature type="domain" description="C2H2-type" evidence="9">
    <location>
        <begin position="492"/>
        <end position="519"/>
    </location>
</feature>
<evidence type="ECO:0000256" key="8">
    <source>
        <dbReference type="SAM" id="MobiDB-lite"/>
    </source>
</evidence>
<evidence type="ECO:0000256" key="6">
    <source>
        <dbReference type="ARBA" id="ARBA00023242"/>
    </source>
</evidence>
<name>A0AAY5K9Y8_ESOLU</name>
<dbReference type="GO" id="GO:0008270">
    <property type="term" value="F:zinc ion binding"/>
    <property type="evidence" value="ECO:0007669"/>
    <property type="project" value="UniProtKB-KW"/>
</dbReference>
<reference evidence="10" key="2">
    <citation type="submission" date="2025-08" db="UniProtKB">
        <authorList>
            <consortium name="Ensembl"/>
        </authorList>
    </citation>
    <scope>IDENTIFICATION</scope>
</reference>
<feature type="domain" description="C2H2-type" evidence="9">
    <location>
        <begin position="604"/>
        <end position="629"/>
    </location>
</feature>
<feature type="domain" description="C2H2-type" evidence="9">
    <location>
        <begin position="576"/>
        <end position="603"/>
    </location>
</feature>
<feature type="domain" description="C2H2-type" evidence="9">
    <location>
        <begin position="548"/>
        <end position="575"/>
    </location>
</feature>
<dbReference type="GO" id="GO:0005634">
    <property type="term" value="C:nucleus"/>
    <property type="evidence" value="ECO:0007669"/>
    <property type="project" value="UniProtKB-SubCell"/>
</dbReference>
<evidence type="ECO:0000259" key="9">
    <source>
        <dbReference type="PROSITE" id="PS50157"/>
    </source>
</evidence>
<dbReference type="SMART" id="SM00355">
    <property type="entry name" value="ZnF_C2H2"/>
    <property type="match status" value="9"/>
</dbReference>
<keyword evidence="6" id="KW-0539">Nucleus</keyword>
<dbReference type="SUPFAM" id="SSF57667">
    <property type="entry name" value="beta-beta-alpha zinc fingers"/>
    <property type="match status" value="5"/>
</dbReference>
<dbReference type="PANTHER" id="PTHR23234">
    <property type="entry name" value="ZNF44 PROTEIN"/>
    <property type="match status" value="1"/>
</dbReference>
<dbReference type="GeneTree" id="ENSGT00950000182774"/>
<dbReference type="InterPro" id="IPR013087">
    <property type="entry name" value="Znf_C2H2_type"/>
</dbReference>
<dbReference type="AlphaFoldDB" id="A0AAY5K9Y8"/>
<feature type="region of interest" description="Disordered" evidence="8">
    <location>
        <begin position="314"/>
        <end position="381"/>
    </location>
</feature>
<dbReference type="GeneID" id="105030700"/>
<sequence length="629" mass="71520">MSILHSFRVFSDKCLSSTALEIVGAFQKFFVEYQEDNDRLRKLLGIPREIKYRRIESLQLSLAVSEEEVPPALQRLDQEWSGCLGQKDPEPIQIKEEQYELRTSQEEEQFQGLVNTEDSLSTPFHVKMECGQEDPLRNAILEEYPTFGQLEMSKLESFSLFLNEFLAASAVKILKAVKKTVAEYREENDHLRRMLQLTPEVKLYQTDSLKFSLAVSEAEFPPEQQHHEPEWRLSLGQKDPESIQIKEEQEELRTSQEEEQFQGLLDTKDCILTPCMKSEYDQEVQHWSLTLPQTQTVKRRECYSKTIAIKPFGLVTHPTSLDPPDNQHNSSSHSSAINGDQVRLDSRPPLDPSPPSDPSPSSDPGPPIEKHCSNPSTRKAHSCSDCGEMFALKSDLEMHVILAMKRPSSCCFCKKLYTSTCKLKAHIQLCHSGKPNTCLICGKVFKLKQYQSRHMRIHAEEKPFGCGDCGKSFHSKGALTEHARIHTGEKPFSCGDCGKCFNHKGVLTYHKRIHTGEKPFHCGDCGKSFHQNGDLTKHKRIHTGEKPFSCGDCGKSFRQKGALTYHKRIHTGEKSFSCGDCGKSFLQNGDLTKHKRIHTGEKPFSCGYCGKSFCWKKQLNLHVLTHTRN</sequence>
<evidence type="ECO:0000256" key="5">
    <source>
        <dbReference type="ARBA" id="ARBA00022833"/>
    </source>
</evidence>
<evidence type="ECO:0000256" key="3">
    <source>
        <dbReference type="ARBA" id="ARBA00022737"/>
    </source>
</evidence>
<keyword evidence="3" id="KW-0677">Repeat</keyword>
<dbReference type="InterPro" id="IPR050758">
    <property type="entry name" value="Znf_C2H2-type"/>
</dbReference>
<dbReference type="PROSITE" id="PS50157">
    <property type="entry name" value="ZINC_FINGER_C2H2_2"/>
    <property type="match status" value="8"/>
</dbReference>
<feature type="compositionally biased region" description="Polar residues" evidence="8">
    <location>
        <begin position="326"/>
        <end position="338"/>
    </location>
</feature>
<reference evidence="10 11" key="1">
    <citation type="submission" date="2020-02" db="EMBL/GenBank/DDBJ databases">
        <title>Esox lucius (northern pike) genome, fEsoLuc1, primary haplotype.</title>
        <authorList>
            <person name="Myers G."/>
            <person name="Karagic N."/>
            <person name="Meyer A."/>
            <person name="Pippel M."/>
            <person name="Reichard M."/>
            <person name="Winkler S."/>
            <person name="Tracey A."/>
            <person name="Sims Y."/>
            <person name="Howe K."/>
            <person name="Rhie A."/>
            <person name="Formenti G."/>
            <person name="Durbin R."/>
            <person name="Fedrigo O."/>
            <person name="Jarvis E.D."/>
        </authorList>
    </citation>
    <scope>NUCLEOTIDE SEQUENCE [LARGE SCALE GENOMIC DNA]</scope>
</reference>
<keyword evidence="2" id="KW-0479">Metal-binding</keyword>
<comment type="subcellular location">
    <subcellularLocation>
        <location evidence="1">Nucleus</location>
    </subcellularLocation>
</comment>
<dbReference type="RefSeq" id="XP_019897606.2">
    <property type="nucleotide sequence ID" value="XM_020042047.2"/>
</dbReference>
<dbReference type="InterPro" id="IPR036236">
    <property type="entry name" value="Znf_C2H2_sf"/>
</dbReference>
<evidence type="ECO:0000313" key="11">
    <source>
        <dbReference type="Proteomes" id="UP000265140"/>
    </source>
</evidence>